<feature type="domain" description="Glycosyltransferase 2-like" evidence="1">
    <location>
        <begin position="10"/>
        <end position="69"/>
    </location>
</feature>
<protein>
    <recommendedName>
        <fullName evidence="1">Glycosyltransferase 2-like domain-containing protein</fullName>
    </recommendedName>
</protein>
<gene>
    <name evidence="2" type="ORF">S01H4_65380</name>
</gene>
<dbReference type="AlphaFoldDB" id="X1DVH6"/>
<dbReference type="InterPro" id="IPR001173">
    <property type="entry name" value="Glyco_trans_2-like"/>
</dbReference>
<reference evidence="2" key="1">
    <citation type="journal article" date="2014" name="Front. Microbiol.">
        <title>High frequency of phylogenetically diverse reductive dehalogenase-homologous genes in deep subseafloor sedimentary metagenomes.</title>
        <authorList>
            <person name="Kawai M."/>
            <person name="Futagami T."/>
            <person name="Toyoda A."/>
            <person name="Takaki Y."/>
            <person name="Nishi S."/>
            <person name="Hori S."/>
            <person name="Arai W."/>
            <person name="Tsubouchi T."/>
            <person name="Morono Y."/>
            <person name="Uchiyama I."/>
            <person name="Ito T."/>
            <person name="Fujiyama A."/>
            <person name="Inagaki F."/>
            <person name="Takami H."/>
        </authorList>
    </citation>
    <scope>NUCLEOTIDE SEQUENCE</scope>
    <source>
        <strain evidence="2">Expedition CK06-06</strain>
    </source>
</reference>
<dbReference type="GO" id="GO:0016758">
    <property type="term" value="F:hexosyltransferase activity"/>
    <property type="evidence" value="ECO:0007669"/>
    <property type="project" value="UniProtKB-ARBA"/>
</dbReference>
<proteinExistence type="predicted"/>
<dbReference type="PANTHER" id="PTHR22916:SF3">
    <property type="entry name" value="UDP-GLCNAC:BETAGAL BETA-1,3-N-ACETYLGLUCOSAMINYLTRANSFERASE-LIKE PROTEIN 1"/>
    <property type="match status" value="1"/>
</dbReference>
<feature type="non-terminal residue" evidence="2">
    <location>
        <position position="71"/>
    </location>
</feature>
<dbReference type="Gene3D" id="3.90.550.10">
    <property type="entry name" value="Spore Coat Polysaccharide Biosynthesis Protein SpsA, Chain A"/>
    <property type="match status" value="1"/>
</dbReference>
<comment type="caution">
    <text evidence="2">The sequence shown here is derived from an EMBL/GenBank/DDBJ whole genome shotgun (WGS) entry which is preliminary data.</text>
</comment>
<accession>X1DVH6</accession>
<organism evidence="2">
    <name type="scientific">marine sediment metagenome</name>
    <dbReference type="NCBI Taxonomy" id="412755"/>
    <lineage>
        <taxon>unclassified sequences</taxon>
        <taxon>metagenomes</taxon>
        <taxon>ecological metagenomes</taxon>
    </lineage>
</organism>
<dbReference type="EMBL" id="BART01039985">
    <property type="protein sequence ID" value="GAH24996.1"/>
    <property type="molecule type" value="Genomic_DNA"/>
</dbReference>
<evidence type="ECO:0000313" key="2">
    <source>
        <dbReference type="EMBL" id="GAH24996.1"/>
    </source>
</evidence>
<evidence type="ECO:0000259" key="1">
    <source>
        <dbReference type="Pfam" id="PF00535"/>
    </source>
</evidence>
<dbReference type="SUPFAM" id="SSF53448">
    <property type="entry name" value="Nucleotide-diphospho-sugar transferases"/>
    <property type="match status" value="1"/>
</dbReference>
<sequence length="71" mass="8290">MEKKSLPKVSIITPTLNQGRFIEYTILSVKHQKYPNIEHIIVDGGSTDNTLEILRKYNNTYDIRWISEPDN</sequence>
<name>X1DVH6_9ZZZZ</name>
<dbReference type="Pfam" id="PF00535">
    <property type="entry name" value="Glycos_transf_2"/>
    <property type="match status" value="1"/>
</dbReference>
<dbReference type="InterPro" id="IPR029044">
    <property type="entry name" value="Nucleotide-diphossugar_trans"/>
</dbReference>
<dbReference type="PANTHER" id="PTHR22916">
    <property type="entry name" value="GLYCOSYLTRANSFERASE"/>
    <property type="match status" value="1"/>
</dbReference>